<evidence type="ECO:0000313" key="4">
    <source>
        <dbReference type="Proteomes" id="UP000694726"/>
    </source>
</evidence>
<protein>
    <submittedName>
        <fullName evidence="3">Uncharacterized protein</fullName>
    </submittedName>
</protein>
<accession>A0A8D0PRK1</accession>
<name>A0A8D0PRK1_PIG</name>
<dbReference type="Proteomes" id="UP000694726">
    <property type="component" value="Unplaced"/>
</dbReference>
<sequence length="297" mass="32792">MFVSYIFLLLVNVFIAESLETGERQRGPGLMSPGAQHTALLTPGPGSPLNICSRVGPEPGCFSEPRVTLAWSLADVRICLAKSGSPRPHATWPLGLAPPAPLCHGPGEQGREQLFLTRGSCVSRFRKLKCMTDSESVPPDWPYYLAIDRILAKVPESCDGKLPDGQQPGPSTSQTEASLSPSAKSAPLYLPYNQCSFEGRFQDDGSDSSSSLLSLKFRSDERPVRKRKGQGGHFQRKKLRLLEAMLGEQRKLSRALEETCREVRRVLDQHHLLQVQSLQLQERMMSLLEKIIAKSGV</sequence>
<keyword evidence="2" id="KW-0732">Signal</keyword>
<dbReference type="Ensembl" id="ENSSSCT00015091175.1">
    <property type="protein sequence ID" value="ENSSSCP00015037320.1"/>
    <property type="gene ID" value="ENSSSCG00015067992.1"/>
</dbReference>
<dbReference type="InterPro" id="IPR026095">
    <property type="entry name" value="Myb/SANT-like_DNA-bd_dom_prot"/>
</dbReference>
<feature type="region of interest" description="Disordered" evidence="1">
    <location>
        <begin position="157"/>
        <end position="182"/>
    </location>
</feature>
<feature type="chain" id="PRO_5034176064" evidence="2">
    <location>
        <begin position="19"/>
        <end position="297"/>
    </location>
</feature>
<dbReference type="PANTHER" id="PTHR22666">
    <property type="entry name" value="MYB_SANT-LIKE DNA-BINDING DOMAIN-CONTAINING PROTEIN 1"/>
    <property type="match status" value="1"/>
</dbReference>
<feature type="signal peptide" evidence="2">
    <location>
        <begin position="1"/>
        <end position="18"/>
    </location>
</feature>
<organism evidence="3 4">
    <name type="scientific">Sus scrofa</name>
    <name type="common">Pig</name>
    <dbReference type="NCBI Taxonomy" id="9823"/>
    <lineage>
        <taxon>Eukaryota</taxon>
        <taxon>Metazoa</taxon>
        <taxon>Chordata</taxon>
        <taxon>Craniata</taxon>
        <taxon>Vertebrata</taxon>
        <taxon>Euteleostomi</taxon>
        <taxon>Mammalia</taxon>
        <taxon>Eutheria</taxon>
        <taxon>Laurasiatheria</taxon>
        <taxon>Artiodactyla</taxon>
        <taxon>Suina</taxon>
        <taxon>Suidae</taxon>
        <taxon>Sus</taxon>
    </lineage>
</organism>
<dbReference type="AlphaFoldDB" id="A0A8D0PRK1"/>
<reference evidence="3" key="1">
    <citation type="submission" date="2025-08" db="UniProtKB">
        <authorList>
            <consortium name="Ensembl"/>
        </authorList>
    </citation>
    <scope>IDENTIFICATION</scope>
</reference>
<proteinExistence type="predicted"/>
<evidence type="ECO:0000313" key="3">
    <source>
        <dbReference type="Ensembl" id="ENSSSCP00015037320.1"/>
    </source>
</evidence>
<evidence type="ECO:0000256" key="2">
    <source>
        <dbReference type="SAM" id="SignalP"/>
    </source>
</evidence>
<evidence type="ECO:0000256" key="1">
    <source>
        <dbReference type="SAM" id="MobiDB-lite"/>
    </source>
</evidence>
<dbReference type="PANTHER" id="PTHR22666:SF3">
    <property type="entry name" value="MYB_SANT-LIKE DNA-BINDING DOMAIN-CONTAINING PROTEIN 1"/>
    <property type="match status" value="1"/>
</dbReference>